<dbReference type="OrthoDB" id="3437016at2759"/>
<comment type="caution">
    <text evidence="7">The sequence shown here is derived from an EMBL/GenBank/DDBJ whole genome shotgun (WGS) entry which is preliminary data.</text>
</comment>
<dbReference type="GO" id="GO:0005886">
    <property type="term" value="C:plasma membrane"/>
    <property type="evidence" value="ECO:0007669"/>
    <property type="project" value="TreeGrafter"/>
</dbReference>
<organism evidence="7 8">
    <name type="scientific">Mycena sanguinolenta</name>
    <dbReference type="NCBI Taxonomy" id="230812"/>
    <lineage>
        <taxon>Eukaryota</taxon>
        <taxon>Fungi</taxon>
        <taxon>Dikarya</taxon>
        <taxon>Basidiomycota</taxon>
        <taxon>Agaricomycotina</taxon>
        <taxon>Agaricomycetes</taxon>
        <taxon>Agaricomycetidae</taxon>
        <taxon>Agaricales</taxon>
        <taxon>Marasmiineae</taxon>
        <taxon>Mycenaceae</taxon>
        <taxon>Mycena</taxon>
    </lineage>
</organism>
<dbReference type="Pfam" id="PF07690">
    <property type="entry name" value="MFS_1"/>
    <property type="match status" value="1"/>
</dbReference>
<keyword evidence="2" id="KW-0813">Transport</keyword>
<reference evidence="7" key="1">
    <citation type="submission" date="2020-05" db="EMBL/GenBank/DDBJ databases">
        <title>Mycena genomes resolve the evolution of fungal bioluminescence.</title>
        <authorList>
            <person name="Tsai I.J."/>
        </authorList>
    </citation>
    <scope>NUCLEOTIDE SEQUENCE</scope>
    <source>
        <strain evidence="7">160909Yilan</strain>
    </source>
</reference>
<keyword evidence="5 6" id="KW-0472">Membrane</keyword>
<accession>A0A8H7CYV8</accession>
<feature type="transmembrane region" description="Helical" evidence="6">
    <location>
        <begin position="267"/>
        <end position="285"/>
    </location>
</feature>
<sequence length="579" mass="62219">MSATASGLDLPADAPPKDLGAAQQAELEKPPRDLRFWLIFVSLCVCSFLTALEIGSITTALPTIIDVLHGTQFIWVGSAFALGSTALIPFAGGLAQIFGRRPILLGSLLLFGVGSAMCGAAKSMNVLIAGRSAYSRSRWRGHYFVDADHCSGFGLPARTWFLQWFDIYASYLTDLKDAVLTVSKEPMPLGSESDPLLEVAWQPSINGAGCFVSGIFLSIRTDCSNFSDLNIPICAVAAVLVIAFLRLRTPPGTLREKFARIDYSGNILVIAATTSTVIALTWGGIQFPWGSANVLVPLILGMVGLVGFFVYEGFYAKYPMVPFSVLSTLTALSGYIQTFLTSMIVAIINYYIQVYFQACYNVSPLASGVDGLALAIIPAPMGLIAGLIIQKRNSYRVPLAVGWILLLIGVGLLSSLDADTSRSQAIGYTVLCGAGFGILILGSYFPVLAPIKITQNAQALALFVFIRNFSLVWGVTVGGTILQNQLSSRLPADFVAQFPGGVEIAYSIIPVIPTLQDPLRTEVRNAFADALKVVWWTTTGLAGLGFFASLFMKHYTLHTVTDKEWGLESGEGEKTEVNP</sequence>
<feature type="transmembrane region" description="Helical" evidence="6">
    <location>
        <begin position="533"/>
        <end position="552"/>
    </location>
</feature>
<evidence type="ECO:0000256" key="3">
    <source>
        <dbReference type="ARBA" id="ARBA00022692"/>
    </source>
</evidence>
<feature type="transmembrane region" description="Helical" evidence="6">
    <location>
        <begin position="396"/>
        <end position="413"/>
    </location>
</feature>
<comment type="subcellular location">
    <subcellularLocation>
        <location evidence="1">Membrane</location>
        <topology evidence="1">Multi-pass membrane protein</topology>
    </subcellularLocation>
</comment>
<keyword evidence="3 6" id="KW-0812">Transmembrane</keyword>
<dbReference type="Proteomes" id="UP000623467">
    <property type="component" value="Unassembled WGS sequence"/>
</dbReference>
<evidence type="ECO:0000313" key="8">
    <source>
        <dbReference type="Proteomes" id="UP000623467"/>
    </source>
</evidence>
<keyword evidence="4 6" id="KW-1133">Transmembrane helix</keyword>
<feature type="transmembrane region" description="Helical" evidence="6">
    <location>
        <begin position="291"/>
        <end position="311"/>
    </location>
</feature>
<dbReference type="Pfam" id="PF06609">
    <property type="entry name" value="TRI12"/>
    <property type="match status" value="1"/>
</dbReference>
<proteinExistence type="predicted"/>
<evidence type="ECO:0000313" key="7">
    <source>
        <dbReference type="EMBL" id="KAF7355674.1"/>
    </source>
</evidence>
<feature type="transmembrane region" description="Helical" evidence="6">
    <location>
        <begin position="36"/>
        <end position="61"/>
    </location>
</feature>
<gene>
    <name evidence="7" type="ORF">MSAN_01485200</name>
</gene>
<keyword evidence="8" id="KW-1185">Reference proteome</keyword>
<dbReference type="SUPFAM" id="SSF103473">
    <property type="entry name" value="MFS general substrate transporter"/>
    <property type="match status" value="2"/>
</dbReference>
<dbReference type="PANTHER" id="PTHR23501">
    <property type="entry name" value="MAJOR FACILITATOR SUPERFAMILY"/>
    <property type="match status" value="1"/>
</dbReference>
<dbReference type="Gene3D" id="1.20.1250.20">
    <property type="entry name" value="MFS general substrate transporter like domains"/>
    <property type="match status" value="1"/>
</dbReference>
<dbReference type="InterPro" id="IPR011701">
    <property type="entry name" value="MFS"/>
</dbReference>
<feature type="transmembrane region" description="Helical" evidence="6">
    <location>
        <begin position="323"/>
        <end position="352"/>
    </location>
</feature>
<evidence type="ECO:0000256" key="1">
    <source>
        <dbReference type="ARBA" id="ARBA00004141"/>
    </source>
</evidence>
<evidence type="ECO:0000256" key="6">
    <source>
        <dbReference type="SAM" id="Phobius"/>
    </source>
</evidence>
<feature type="transmembrane region" description="Helical" evidence="6">
    <location>
        <begin position="103"/>
        <end position="128"/>
    </location>
</feature>
<feature type="transmembrane region" description="Helical" evidence="6">
    <location>
        <begin position="459"/>
        <end position="482"/>
    </location>
</feature>
<dbReference type="AlphaFoldDB" id="A0A8H7CYV8"/>
<dbReference type="EMBL" id="JACAZH010000011">
    <property type="protein sequence ID" value="KAF7355674.1"/>
    <property type="molecule type" value="Genomic_DNA"/>
</dbReference>
<dbReference type="InterPro" id="IPR010573">
    <property type="entry name" value="MFS_Str1/Tri12-like"/>
</dbReference>
<dbReference type="PANTHER" id="PTHR23501:SF102">
    <property type="entry name" value="DRUG TRANSPORTER, PUTATIVE (AFU_ORTHOLOGUE AFUA_3G08530)-RELATED"/>
    <property type="match status" value="1"/>
</dbReference>
<feature type="transmembrane region" description="Helical" evidence="6">
    <location>
        <begin position="425"/>
        <end position="447"/>
    </location>
</feature>
<dbReference type="InterPro" id="IPR036259">
    <property type="entry name" value="MFS_trans_sf"/>
</dbReference>
<feature type="transmembrane region" description="Helical" evidence="6">
    <location>
        <begin position="372"/>
        <end position="389"/>
    </location>
</feature>
<dbReference type="GO" id="GO:0022857">
    <property type="term" value="F:transmembrane transporter activity"/>
    <property type="evidence" value="ECO:0007669"/>
    <property type="project" value="InterPro"/>
</dbReference>
<evidence type="ECO:0000256" key="4">
    <source>
        <dbReference type="ARBA" id="ARBA00022989"/>
    </source>
</evidence>
<evidence type="ECO:0000256" key="2">
    <source>
        <dbReference type="ARBA" id="ARBA00022448"/>
    </source>
</evidence>
<evidence type="ECO:0000256" key="5">
    <source>
        <dbReference type="ARBA" id="ARBA00023136"/>
    </source>
</evidence>
<feature type="transmembrane region" description="Helical" evidence="6">
    <location>
        <begin position="73"/>
        <end position="97"/>
    </location>
</feature>
<protein>
    <submittedName>
        <fullName evidence="7">Iron permease</fullName>
    </submittedName>
</protein>
<feature type="transmembrane region" description="Helical" evidence="6">
    <location>
        <begin position="229"/>
        <end position="247"/>
    </location>
</feature>
<name>A0A8H7CYV8_9AGAR</name>